<evidence type="ECO:0000313" key="2">
    <source>
        <dbReference type="EMBL" id="CAG6784295.1"/>
    </source>
</evidence>
<sequence length="210" mass="23560">MSAVCVGCEAAAGGCKHILAFLYWLYRRSMEPASTSTTCYWAKPTLSKIGSTIKYIKLENLTEKVADPPSSIDHDNCLADFINQAKSEKTVCQISPYLSDASASPASLHLQMFNFKQQKNEEDAEKFILFLQSQIKSEDCHLLLKETVGQSRNKKWHELLLKYLKLYTVKTVDGQPCRNYSGCQKIEGQQVSSKGERARGFSASGSWEKN</sequence>
<organism evidence="2">
    <name type="scientific">Cacopsylla melanoneura</name>
    <dbReference type="NCBI Taxonomy" id="428564"/>
    <lineage>
        <taxon>Eukaryota</taxon>
        <taxon>Metazoa</taxon>
        <taxon>Ecdysozoa</taxon>
        <taxon>Arthropoda</taxon>
        <taxon>Hexapoda</taxon>
        <taxon>Insecta</taxon>
        <taxon>Pterygota</taxon>
        <taxon>Neoptera</taxon>
        <taxon>Paraneoptera</taxon>
        <taxon>Hemiptera</taxon>
        <taxon>Sternorrhyncha</taxon>
        <taxon>Psylloidea</taxon>
        <taxon>Psyllidae</taxon>
        <taxon>Psyllinae</taxon>
        <taxon>Cacopsylla</taxon>
    </lineage>
</organism>
<proteinExistence type="predicted"/>
<protein>
    <submittedName>
        <fullName evidence="2">Uncharacterized protein</fullName>
    </submittedName>
</protein>
<dbReference type="AlphaFoldDB" id="A0A8D9BFU8"/>
<name>A0A8D9BFU8_9HEMI</name>
<dbReference type="PANTHER" id="PTHR39953">
    <property type="entry name" value="RE54151P"/>
    <property type="match status" value="1"/>
</dbReference>
<dbReference type="EMBL" id="HBUF01636723">
    <property type="protein sequence ID" value="CAG6784295.1"/>
    <property type="molecule type" value="Transcribed_RNA"/>
</dbReference>
<dbReference type="PANTHER" id="PTHR39953:SF1">
    <property type="entry name" value="RE54151P"/>
    <property type="match status" value="1"/>
</dbReference>
<evidence type="ECO:0000256" key="1">
    <source>
        <dbReference type="SAM" id="MobiDB-lite"/>
    </source>
</evidence>
<reference evidence="2" key="1">
    <citation type="submission" date="2021-05" db="EMBL/GenBank/DDBJ databases">
        <authorList>
            <person name="Alioto T."/>
            <person name="Alioto T."/>
            <person name="Gomez Garrido J."/>
        </authorList>
    </citation>
    <scope>NUCLEOTIDE SEQUENCE</scope>
</reference>
<feature type="region of interest" description="Disordered" evidence="1">
    <location>
        <begin position="191"/>
        <end position="210"/>
    </location>
</feature>
<accession>A0A8D9BFU8</accession>